<proteinExistence type="predicted"/>
<reference evidence="2" key="1">
    <citation type="journal article" date="2019" name="Int. J. Syst. Evol. Microbiol.">
        <title>The Global Catalogue of Microorganisms (GCM) 10K type strain sequencing project: providing services to taxonomists for standard genome sequencing and annotation.</title>
        <authorList>
            <consortium name="The Broad Institute Genomics Platform"/>
            <consortium name="The Broad Institute Genome Sequencing Center for Infectious Disease"/>
            <person name="Wu L."/>
            <person name="Ma J."/>
        </authorList>
    </citation>
    <scope>NUCLEOTIDE SEQUENCE [LARGE SCALE GENOMIC DNA]</scope>
    <source>
        <strain evidence="2">NBRC 111756</strain>
    </source>
</reference>
<gene>
    <name evidence="1" type="ORF">ACFQDL_15675</name>
</gene>
<protein>
    <submittedName>
        <fullName evidence="1">Uncharacterized protein</fullName>
    </submittedName>
</protein>
<sequence>MEICTMPYPVKPSSWRLLFAQDGWPQWTSWPALLGPLRESFEALGPDPAPADTKAWQPQLAAALLQLDLPAWRISQLLSDHNDWLYRRAIRDSLDEMLEQGWGEPPRAFCVLCRDPAAGTRACWDRIRTMP</sequence>
<dbReference type="EMBL" id="JBHSWE010000001">
    <property type="protein sequence ID" value="MFC6671351.1"/>
    <property type="molecule type" value="Genomic_DNA"/>
</dbReference>
<evidence type="ECO:0000313" key="1">
    <source>
        <dbReference type="EMBL" id="MFC6671351.1"/>
    </source>
</evidence>
<comment type="caution">
    <text evidence="1">The sequence shown here is derived from an EMBL/GenBank/DDBJ whole genome shotgun (WGS) entry which is preliminary data.</text>
</comment>
<accession>A0ABW2A1J4</accession>
<name>A0ABW2A1J4_9GAMM</name>
<evidence type="ECO:0000313" key="2">
    <source>
        <dbReference type="Proteomes" id="UP001596422"/>
    </source>
</evidence>
<organism evidence="1 2">
    <name type="scientific">Marinobacterium aestuariivivens</name>
    <dbReference type="NCBI Taxonomy" id="1698799"/>
    <lineage>
        <taxon>Bacteria</taxon>
        <taxon>Pseudomonadati</taxon>
        <taxon>Pseudomonadota</taxon>
        <taxon>Gammaproteobacteria</taxon>
        <taxon>Oceanospirillales</taxon>
        <taxon>Oceanospirillaceae</taxon>
        <taxon>Marinobacterium</taxon>
    </lineage>
</organism>
<keyword evidence="2" id="KW-1185">Reference proteome</keyword>
<dbReference type="Proteomes" id="UP001596422">
    <property type="component" value="Unassembled WGS sequence"/>
</dbReference>